<gene>
    <name evidence="15" type="ORF">QE152_g4103</name>
</gene>
<dbReference type="InterPro" id="IPR002401">
    <property type="entry name" value="Cyt_P450_E_grp-I"/>
</dbReference>
<evidence type="ECO:0000256" key="7">
    <source>
        <dbReference type="ARBA" id="ARBA00022824"/>
    </source>
</evidence>
<dbReference type="InterPro" id="IPR001128">
    <property type="entry name" value="Cyt_P450"/>
</dbReference>
<evidence type="ECO:0000256" key="2">
    <source>
        <dbReference type="ARBA" id="ARBA00004174"/>
    </source>
</evidence>
<reference evidence="15 16" key="2">
    <citation type="journal article" date="2024" name="BMC Genomics">
        <title>De novo assembly and annotation of Popillia japonica's genome with initial clues to its potential as an invasive pest.</title>
        <authorList>
            <person name="Cucini C."/>
            <person name="Boschi S."/>
            <person name="Funari R."/>
            <person name="Cardaioli E."/>
            <person name="Iannotti N."/>
            <person name="Marturano G."/>
            <person name="Paoli F."/>
            <person name="Bruttini M."/>
            <person name="Carapelli A."/>
            <person name="Frati F."/>
            <person name="Nardi F."/>
        </authorList>
    </citation>
    <scope>NUCLEOTIDE SEQUENCE [LARGE SCALE GENOMIC DNA]</scope>
    <source>
        <strain evidence="15">DMR45628</strain>
    </source>
</reference>
<keyword evidence="9 14" id="KW-0560">Oxidoreductase</keyword>
<keyword evidence="12" id="KW-0472">Membrane</keyword>
<evidence type="ECO:0000256" key="12">
    <source>
        <dbReference type="ARBA" id="ARBA00023136"/>
    </source>
</evidence>
<comment type="cofactor">
    <cofactor evidence="1 13">
        <name>heme</name>
        <dbReference type="ChEBI" id="CHEBI:30413"/>
    </cofactor>
</comment>
<dbReference type="PRINTS" id="PR00463">
    <property type="entry name" value="EP450I"/>
</dbReference>
<dbReference type="InterPro" id="IPR017972">
    <property type="entry name" value="Cyt_P450_CS"/>
</dbReference>
<dbReference type="SUPFAM" id="SSF48264">
    <property type="entry name" value="Cytochrome P450"/>
    <property type="match status" value="1"/>
</dbReference>
<evidence type="ECO:0000256" key="5">
    <source>
        <dbReference type="ARBA" id="ARBA00022617"/>
    </source>
</evidence>
<dbReference type="GO" id="GO:0020037">
    <property type="term" value="F:heme binding"/>
    <property type="evidence" value="ECO:0007669"/>
    <property type="project" value="InterPro"/>
</dbReference>
<proteinExistence type="inferred from homology"/>
<evidence type="ECO:0000256" key="3">
    <source>
        <dbReference type="ARBA" id="ARBA00004406"/>
    </source>
</evidence>
<evidence type="ECO:0000256" key="8">
    <source>
        <dbReference type="ARBA" id="ARBA00022848"/>
    </source>
</evidence>
<keyword evidence="5 13" id="KW-0349">Heme</keyword>
<evidence type="ECO:0000256" key="11">
    <source>
        <dbReference type="ARBA" id="ARBA00023033"/>
    </source>
</evidence>
<dbReference type="FunFam" id="1.10.630.10:FF:000042">
    <property type="entry name" value="Cytochrome P450"/>
    <property type="match status" value="1"/>
</dbReference>
<organism evidence="15 16">
    <name type="scientific">Popillia japonica</name>
    <name type="common">Japanese beetle</name>
    <dbReference type="NCBI Taxonomy" id="7064"/>
    <lineage>
        <taxon>Eukaryota</taxon>
        <taxon>Metazoa</taxon>
        <taxon>Ecdysozoa</taxon>
        <taxon>Arthropoda</taxon>
        <taxon>Hexapoda</taxon>
        <taxon>Insecta</taxon>
        <taxon>Pterygota</taxon>
        <taxon>Neoptera</taxon>
        <taxon>Endopterygota</taxon>
        <taxon>Coleoptera</taxon>
        <taxon>Polyphaga</taxon>
        <taxon>Scarabaeiformia</taxon>
        <taxon>Scarabaeidae</taxon>
        <taxon>Rutelinae</taxon>
        <taxon>Popillia</taxon>
    </lineage>
</organism>
<evidence type="ECO:0000256" key="1">
    <source>
        <dbReference type="ARBA" id="ARBA00001971"/>
    </source>
</evidence>
<dbReference type="InterPro" id="IPR050476">
    <property type="entry name" value="Insect_CytP450_Detox"/>
</dbReference>
<keyword evidence="11 14" id="KW-0503">Monooxygenase</keyword>
<evidence type="ECO:0000256" key="13">
    <source>
        <dbReference type="PIRSR" id="PIRSR602401-1"/>
    </source>
</evidence>
<keyword evidence="8" id="KW-0492">Microsome</keyword>
<dbReference type="EMBL" id="JASPKY010000019">
    <property type="protein sequence ID" value="KAK9752569.1"/>
    <property type="molecule type" value="Genomic_DNA"/>
</dbReference>
<evidence type="ECO:0000256" key="14">
    <source>
        <dbReference type="RuleBase" id="RU000461"/>
    </source>
</evidence>
<dbReference type="Pfam" id="PF00067">
    <property type="entry name" value="p450"/>
    <property type="match status" value="1"/>
</dbReference>
<keyword evidence="7" id="KW-0256">Endoplasmic reticulum</keyword>
<dbReference type="PRINTS" id="PR00385">
    <property type="entry name" value="P450"/>
</dbReference>
<dbReference type="AlphaFoldDB" id="A0AAW1N0B6"/>
<feature type="binding site" description="axial binding residue" evidence="13">
    <location>
        <position position="436"/>
    </location>
    <ligand>
        <name>heme</name>
        <dbReference type="ChEBI" id="CHEBI:30413"/>
    </ligand>
    <ligandPart>
        <name>Fe</name>
        <dbReference type="ChEBI" id="CHEBI:18248"/>
    </ligandPart>
</feature>
<name>A0AAW1N0B6_POPJA</name>
<accession>A0AAW1N0B6</accession>
<dbReference type="PROSITE" id="PS00086">
    <property type="entry name" value="CYTOCHROME_P450"/>
    <property type="match status" value="1"/>
</dbReference>
<dbReference type="Gene3D" id="1.10.630.10">
    <property type="entry name" value="Cytochrome P450"/>
    <property type="match status" value="1"/>
</dbReference>
<dbReference type="PANTHER" id="PTHR24292">
    <property type="entry name" value="CYTOCHROME P450"/>
    <property type="match status" value="1"/>
</dbReference>
<comment type="similarity">
    <text evidence="4 14">Belongs to the cytochrome P450 family.</text>
</comment>
<keyword evidence="10 13" id="KW-0408">Iron</keyword>
<keyword evidence="6 13" id="KW-0479">Metal-binding</keyword>
<dbReference type="Proteomes" id="UP001458880">
    <property type="component" value="Unassembled WGS sequence"/>
</dbReference>
<keyword evidence="16" id="KW-1185">Reference proteome</keyword>
<evidence type="ECO:0000313" key="16">
    <source>
        <dbReference type="Proteomes" id="UP001458880"/>
    </source>
</evidence>
<sequence>MFKRLYDTFPNERYFGIYQGTLPTLTIRDPEIIKQVTVKEFDHFLNHRTIIPDGVDPLWSKNLFALRDTEWREMRSTLSPSFTSSKMKVIFSLMTECADEYVNYFLKQKKTVDIELKDTTTRYTKAEENCRYSYKLKDTTTRYTNDVIATVAFGVTCDSINEQNNEFYRMGKKTTTFTFFRNLIFMLYAIVPRFCKAMKVRLFPGEIYDFFVNLIKDTIKVRETHGIVRPDMINLLLEARKGKKIDDTSNGVIDTGFATVQESLVHNSTTKQSQELTDIDIAAQAMIFFFAGFDSVSTLLCFMAYELVLNPDIQKKLQDEIDDTLIECNGKLTYEALLKMKYMDMVICETLRKWPAAIATDRVCSKPFTIEPVNPGEKPVHLKPGEVVFIPINGIHRDPKYFPNPDTFDPERFSDENKGNIKPYTYMPFGLGPRNCIGSRFAILESKTIFFSMLSKFNFIAIDKTEIPVKLSKKTFNIVGENGMWIGLEPSNFYSKNVTVEIK</sequence>
<evidence type="ECO:0000256" key="9">
    <source>
        <dbReference type="ARBA" id="ARBA00023002"/>
    </source>
</evidence>
<reference evidence="15" key="1">
    <citation type="submission" date="2023-05" db="EMBL/GenBank/DDBJ databases">
        <authorList>
            <person name="Nardi F."/>
            <person name="Carapelli A."/>
            <person name="Cucini C."/>
        </authorList>
    </citation>
    <scope>NUCLEOTIDE SEQUENCE</scope>
    <source>
        <strain evidence="15">DMR45628</strain>
        <tissue evidence="15">Testes</tissue>
    </source>
</reference>
<dbReference type="GO" id="GO:0016705">
    <property type="term" value="F:oxidoreductase activity, acting on paired donors, with incorporation or reduction of molecular oxygen"/>
    <property type="evidence" value="ECO:0007669"/>
    <property type="project" value="InterPro"/>
</dbReference>
<dbReference type="CDD" id="cd11056">
    <property type="entry name" value="CYP6-like"/>
    <property type="match status" value="1"/>
</dbReference>
<protein>
    <submittedName>
        <fullName evidence="15">Cytochrome P450</fullName>
    </submittedName>
</protein>
<dbReference type="InterPro" id="IPR036396">
    <property type="entry name" value="Cyt_P450_sf"/>
</dbReference>
<evidence type="ECO:0000313" key="15">
    <source>
        <dbReference type="EMBL" id="KAK9752571.1"/>
    </source>
</evidence>
<dbReference type="GO" id="GO:0004497">
    <property type="term" value="F:monooxygenase activity"/>
    <property type="evidence" value="ECO:0007669"/>
    <property type="project" value="UniProtKB-KW"/>
</dbReference>
<evidence type="ECO:0000256" key="10">
    <source>
        <dbReference type="ARBA" id="ARBA00023004"/>
    </source>
</evidence>
<evidence type="ECO:0000256" key="6">
    <source>
        <dbReference type="ARBA" id="ARBA00022723"/>
    </source>
</evidence>
<evidence type="ECO:0000256" key="4">
    <source>
        <dbReference type="ARBA" id="ARBA00010617"/>
    </source>
</evidence>
<dbReference type="PANTHER" id="PTHR24292:SF54">
    <property type="entry name" value="CYP9F3-RELATED"/>
    <property type="match status" value="1"/>
</dbReference>
<dbReference type="GO" id="GO:0005506">
    <property type="term" value="F:iron ion binding"/>
    <property type="evidence" value="ECO:0007669"/>
    <property type="project" value="InterPro"/>
</dbReference>
<dbReference type="GO" id="GO:0005789">
    <property type="term" value="C:endoplasmic reticulum membrane"/>
    <property type="evidence" value="ECO:0007669"/>
    <property type="project" value="UniProtKB-SubCell"/>
</dbReference>
<comment type="caution">
    <text evidence="15">The sequence shown here is derived from an EMBL/GenBank/DDBJ whole genome shotgun (WGS) entry which is preliminary data.</text>
</comment>
<dbReference type="EMBL" id="JASPKY010000019">
    <property type="protein sequence ID" value="KAK9752571.1"/>
    <property type="molecule type" value="Genomic_DNA"/>
</dbReference>
<comment type="subcellular location">
    <subcellularLocation>
        <location evidence="3">Endoplasmic reticulum membrane</location>
        <topology evidence="3">Peripheral membrane protein</topology>
    </subcellularLocation>
    <subcellularLocation>
        <location evidence="2">Microsome membrane</location>
        <topology evidence="2">Peripheral membrane protein</topology>
    </subcellularLocation>
</comment>